<proteinExistence type="inferred from homology"/>
<dbReference type="PANTHER" id="PTHR30489">
    <property type="entry name" value="LIPOPROTEIN-RELEASING SYSTEM TRANSMEMBRANE PROTEIN LOLE"/>
    <property type="match status" value="1"/>
</dbReference>
<dbReference type="Pfam" id="PF12704">
    <property type="entry name" value="MacB_PCD"/>
    <property type="match status" value="1"/>
</dbReference>
<dbReference type="InterPro" id="IPR051447">
    <property type="entry name" value="Lipoprotein-release_system"/>
</dbReference>
<feature type="transmembrane region" description="Helical" evidence="7">
    <location>
        <begin position="264"/>
        <end position="290"/>
    </location>
</feature>
<feature type="domain" description="MacB-like periplasmic core" evidence="9">
    <location>
        <begin position="28"/>
        <end position="210"/>
    </location>
</feature>
<comment type="subcellular location">
    <subcellularLocation>
        <location evidence="1">Cell membrane</location>
        <topology evidence="1">Multi-pass membrane protein</topology>
    </subcellularLocation>
</comment>
<dbReference type="PANTHER" id="PTHR30489:SF0">
    <property type="entry name" value="LIPOPROTEIN-RELEASING SYSTEM TRANSMEMBRANE PROTEIN LOLE"/>
    <property type="match status" value="1"/>
</dbReference>
<feature type="transmembrane region" description="Helical" evidence="7">
    <location>
        <begin position="21"/>
        <end position="48"/>
    </location>
</feature>
<dbReference type="Pfam" id="PF02687">
    <property type="entry name" value="FtsX"/>
    <property type="match status" value="1"/>
</dbReference>
<dbReference type="EMBL" id="AP027370">
    <property type="protein sequence ID" value="BDY12174.1"/>
    <property type="molecule type" value="Genomic_DNA"/>
</dbReference>
<protein>
    <submittedName>
        <fullName evidence="10">Membrane protein</fullName>
    </submittedName>
</protein>
<dbReference type="RefSeq" id="WP_286337377.1">
    <property type="nucleotide sequence ID" value="NZ_AP027370.1"/>
</dbReference>
<dbReference type="InterPro" id="IPR003838">
    <property type="entry name" value="ABC3_permease_C"/>
</dbReference>
<evidence type="ECO:0000256" key="4">
    <source>
        <dbReference type="ARBA" id="ARBA00022692"/>
    </source>
</evidence>
<organism evidence="10 11">
    <name type="scientific">Hydrogenimonas cancrithermarum</name>
    <dbReference type="NCBI Taxonomy" id="2993563"/>
    <lineage>
        <taxon>Bacteria</taxon>
        <taxon>Pseudomonadati</taxon>
        <taxon>Campylobacterota</taxon>
        <taxon>Epsilonproteobacteria</taxon>
        <taxon>Campylobacterales</taxon>
        <taxon>Hydrogenimonadaceae</taxon>
        <taxon>Hydrogenimonas</taxon>
    </lineage>
</organism>
<evidence type="ECO:0000313" key="10">
    <source>
        <dbReference type="EMBL" id="BDY12174.1"/>
    </source>
</evidence>
<keyword evidence="4 7" id="KW-0812">Transmembrane</keyword>
<evidence type="ECO:0000256" key="3">
    <source>
        <dbReference type="ARBA" id="ARBA00022475"/>
    </source>
</evidence>
<keyword evidence="5 7" id="KW-1133">Transmembrane helix</keyword>
<dbReference type="Proteomes" id="UP001321445">
    <property type="component" value="Chromosome"/>
</dbReference>
<evidence type="ECO:0000256" key="7">
    <source>
        <dbReference type="SAM" id="Phobius"/>
    </source>
</evidence>
<keyword evidence="3" id="KW-1003">Cell membrane</keyword>
<evidence type="ECO:0000256" key="1">
    <source>
        <dbReference type="ARBA" id="ARBA00004651"/>
    </source>
</evidence>
<evidence type="ECO:0000259" key="8">
    <source>
        <dbReference type="Pfam" id="PF02687"/>
    </source>
</evidence>
<evidence type="ECO:0000256" key="2">
    <source>
        <dbReference type="ARBA" id="ARBA00005236"/>
    </source>
</evidence>
<feature type="domain" description="ABC3 transporter permease C-terminal" evidence="8">
    <location>
        <begin position="267"/>
        <end position="390"/>
    </location>
</feature>
<comment type="similarity">
    <text evidence="2">Belongs to the ABC-4 integral membrane protein family. LolC/E subfamily.</text>
</comment>
<keyword evidence="11" id="KW-1185">Reference proteome</keyword>
<feature type="transmembrane region" description="Helical" evidence="7">
    <location>
        <begin position="311"/>
        <end position="332"/>
    </location>
</feature>
<keyword evidence="6 7" id="KW-0472">Membrane</keyword>
<name>A0ABM8FIR1_9BACT</name>
<gene>
    <name evidence="10" type="ORF">HCR_04860</name>
</gene>
<feature type="transmembrane region" description="Helical" evidence="7">
    <location>
        <begin position="365"/>
        <end position="384"/>
    </location>
</feature>
<evidence type="ECO:0000313" key="11">
    <source>
        <dbReference type="Proteomes" id="UP001321445"/>
    </source>
</evidence>
<evidence type="ECO:0000259" key="9">
    <source>
        <dbReference type="Pfam" id="PF12704"/>
    </source>
</evidence>
<accession>A0ABM8FIR1</accession>
<evidence type="ECO:0000256" key="5">
    <source>
        <dbReference type="ARBA" id="ARBA00022989"/>
    </source>
</evidence>
<dbReference type="InterPro" id="IPR025857">
    <property type="entry name" value="MacB_PCD"/>
</dbReference>
<reference evidence="10 11" key="1">
    <citation type="submission" date="2023-03" db="EMBL/GenBank/DDBJ databases">
        <title>Description of Hydrogenimonas sp. ISO32.</title>
        <authorList>
            <person name="Mino S."/>
            <person name="Fukazawa S."/>
            <person name="Sawabe T."/>
        </authorList>
    </citation>
    <scope>NUCLEOTIDE SEQUENCE [LARGE SCALE GENOMIC DNA]</scope>
    <source>
        <strain evidence="10 11">ISO32</strain>
    </source>
</reference>
<sequence length="399" mass="45083">MNRKFVNTMVRRYLRFDREHPFIFLSAILAFLGIAIGVTVLIIAMAIMNGMEKEFEKRLFVMNYPLTIYPKVRGAIDDELLETLENKFIDLKFSPYMQSQVLVRNGGTLKGGLMFGIDPEREKEVNEVFAKAYNKSFGKYGVIIGKPLARELNIDIGDKIMFLFSKMEPAGLSMMPLAKRFRVEGLFRSGLNAYDESYYYTSFRSLEKILKRQPGQYDGIHIVSENPMHDIGLIRSELPSTVGIVGWWQQNGNFFAAMQMEKRALFIVLMLIILIASLNIVSSLLMTVMNRRNEVALLLSLGASKKEILQIFFRLGLIIGVGGVVVGTLLGLGGMELLKHFDIISLPEDVYGTSRLPLDLDWSDFVSIIVGAFIITLLSSFYPAKKASQIDSLKVLRNE</sequence>
<evidence type="ECO:0000256" key="6">
    <source>
        <dbReference type="ARBA" id="ARBA00023136"/>
    </source>
</evidence>